<proteinExistence type="predicted"/>
<gene>
    <name evidence="2" type="primary">Acey_s0356.g3366</name>
    <name evidence="2" type="ORF">Y032_0356g3366</name>
</gene>
<keyword evidence="3" id="KW-1185">Reference proteome</keyword>
<organism evidence="2 3">
    <name type="scientific">Ancylostoma ceylanicum</name>
    <dbReference type="NCBI Taxonomy" id="53326"/>
    <lineage>
        <taxon>Eukaryota</taxon>
        <taxon>Metazoa</taxon>
        <taxon>Ecdysozoa</taxon>
        <taxon>Nematoda</taxon>
        <taxon>Chromadorea</taxon>
        <taxon>Rhabditida</taxon>
        <taxon>Rhabditina</taxon>
        <taxon>Rhabditomorpha</taxon>
        <taxon>Strongyloidea</taxon>
        <taxon>Ancylostomatidae</taxon>
        <taxon>Ancylostomatinae</taxon>
        <taxon>Ancylostoma</taxon>
    </lineage>
</organism>
<feature type="region of interest" description="Disordered" evidence="1">
    <location>
        <begin position="1"/>
        <end position="20"/>
    </location>
</feature>
<reference evidence="3" key="1">
    <citation type="journal article" date="2015" name="Nat. Genet.">
        <title>The genome and transcriptome of the zoonotic hookworm Ancylostoma ceylanicum identify infection-specific gene families.</title>
        <authorList>
            <person name="Schwarz E.M."/>
            <person name="Hu Y."/>
            <person name="Antoshechkin I."/>
            <person name="Miller M.M."/>
            <person name="Sternberg P.W."/>
            <person name="Aroian R.V."/>
        </authorList>
    </citation>
    <scope>NUCLEOTIDE SEQUENCE</scope>
    <source>
        <strain evidence="3">HY135</strain>
    </source>
</reference>
<evidence type="ECO:0000313" key="2">
    <source>
        <dbReference type="EMBL" id="EYB82597.1"/>
    </source>
</evidence>
<sequence>MMGTVANDKTRDLVLSGSPGGTSALRWQSRGIRARQCLRVFRRHNLRSRTTAMRGYAAYPCQGASVLHSPQPPDRGGAVRPTDARLRRCCAEHICPIAAITST</sequence>
<name>A0A016RX00_9BILA</name>
<dbReference type="EMBL" id="JARK01001692">
    <property type="protein sequence ID" value="EYB82597.1"/>
    <property type="molecule type" value="Genomic_DNA"/>
</dbReference>
<dbReference type="AlphaFoldDB" id="A0A016RX00"/>
<dbReference type="Proteomes" id="UP000024635">
    <property type="component" value="Unassembled WGS sequence"/>
</dbReference>
<comment type="caution">
    <text evidence="2">The sequence shown here is derived from an EMBL/GenBank/DDBJ whole genome shotgun (WGS) entry which is preliminary data.</text>
</comment>
<evidence type="ECO:0000256" key="1">
    <source>
        <dbReference type="SAM" id="MobiDB-lite"/>
    </source>
</evidence>
<accession>A0A016RX00</accession>
<evidence type="ECO:0000313" key="3">
    <source>
        <dbReference type="Proteomes" id="UP000024635"/>
    </source>
</evidence>
<protein>
    <submittedName>
        <fullName evidence="2">Uncharacterized protein</fullName>
    </submittedName>
</protein>